<organism evidence="2 3">
    <name type="scientific">Pseudocercospora fijiensis (strain CIRAD86)</name>
    <name type="common">Black leaf streak disease fungus</name>
    <name type="synonym">Mycosphaerella fijiensis</name>
    <dbReference type="NCBI Taxonomy" id="383855"/>
    <lineage>
        <taxon>Eukaryota</taxon>
        <taxon>Fungi</taxon>
        <taxon>Dikarya</taxon>
        <taxon>Ascomycota</taxon>
        <taxon>Pezizomycotina</taxon>
        <taxon>Dothideomycetes</taxon>
        <taxon>Dothideomycetidae</taxon>
        <taxon>Mycosphaerellales</taxon>
        <taxon>Mycosphaerellaceae</taxon>
        <taxon>Pseudocercospora</taxon>
    </lineage>
</organism>
<keyword evidence="3" id="KW-1185">Reference proteome</keyword>
<dbReference type="EMBL" id="KB446562">
    <property type="protein sequence ID" value="EME79530.1"/>
    <property type="molecule type" value="Genomic_DNA"/>
</dbReference>
<evidence type="ECO:0000313" key="3">
    <source>
        <dbReference type="Proteomes" id="UP000016932"/>
    </source>
</evidence>
<reference evidence="2 3" key="1">
    <citation type="journal article" date="2012" name="PLoS Pathog.">
        <title>Diverse lifestyles and strategies of plant pathogenesis encoded in the genomes of eighteen Dothideomycetes fungi.</title>
        <authorList>
            <person name="Ohm R.A."/>
            <person name="Feau N."/>
            <person name="Henrissat B."/>
            <person name="Schoch C.L."/>
            <person name="Horwitz B.A."/>
            <person name="Barry K.W."/>
            <person name="Condon B.J."/>
            <person name="Copeland A.C."/>
            <person name="Dhillon B."/>
            <person name="Glaser F."/>
            <person name="Hesse C.N."/>
            <person name="Kosti I."/>
            <person name="LaButti K."/>
            <person name="Lindquist E.A."/>
            <person name="Lucas S."/>
            <person name="Salamov A.A."/>
            <person name="Bradshaw R.E."/>
            <person name="Ciuffetti L."/>
            <person name="Hamelin R.C."/>
            <person name="Kema G.H.J."/>
            <person name="Lawrence C."/>
            <person name="Scott J.A."/>
            <person name="Spatafora J.W."/>
            <person name="Turgeon B.G."/>
            <person name="de Wit P.J.G.M."/>
            <person name="Zhong S."/>
            <person name="Goodwin S.B."/>
            <person name="Grigoriev I.V."/>
        </authorList>
    </citation>
    <scope>NUCLEOTIDE SEQUENCE [LARGE SCALE GENOMIC DNA]</scope>
    <source>
        <strain evidence="2 3">CIRAD86</strain>
    </source>
</reference>
<dbReference type="OrthoDB" id="3644471at2759"/>
<name>M2YP43_PSEFD</name>
<protein>
    <submittedName>
        <fullName evidence="2">Uncharacterized protein</fullName>
    </submittedName>
</protein>
<feature type="compositionally biased region" description="Basic and acidic residues" evidence="1">
    <location>
        <begin position="296"/>
        <end position="328"/>
    </location>
</feature>
<dbReference type="AlphaFoldDB" id="M2YP43"/>
<feature type="region of interest" description="Disordered" evidence="1">
    <location>
        <begin position="266"/>
        <end position="328"/>
    </location>
</feature>
<dbReference type="VEuPathDB" id="FungiDB:MYCFIDRAFT_79412"/>
<evidence type="ECO:0000256" key="1">
    <source>
        <dbReference type="SAM" id="MobiDB-lite"/>
    </source>
</evidence>
<dbReference type="HOGENOM" id="CLU_847666_0_0_1"/>
<proteinExistence type="predicted"/>
<dbReference type="Proteomes" id="UP000016932">
    <property type="component" value="Unassembled WGS sequence"/>
</dbReference>
<feature type="region of interest" description="Disordered" evidence="1">
    <location>
        <begin position="178"/>
        <end position="214"/>
    </location>
</feature>
<dbReference type="RefSeq" id="XP_007930131.1">
    <property type="nucleotide sequence ID" value="XM_007931940.1"/>
</dbReference>
<sequence length="328" mass="37896">MCKIQQRIYKCNHSSEHHISNCLNHTPCNAQQAWSGYAEVIIWMALKCPTCQFEAQKAKYMNEYMDAMCSTRDLRARNMARTRRDDLTEALELRYPQMPLIISQKKRPGLRKHLEFGPRRSRLCQSMTPDDCEVKRPFDINITDDVEAEESQEVGPDGECHDVPMSDVENCIRAEVHEKPNVNDAQQGADDEDQENDRSAETSTAAEYQPAVELSPTRPTIAKVVYWKRKDGVKEIRDYWKEKESPKLPTTCQSALPSLTACQAARIPPSGNEEMYDSRWRGSDGMRVNSLGNAEQPRHKPLRPDNSKKSENPMREYWRRRDSGEQMW</sequence>
<evidence type="ECO:0000313" key="2">
    <source>
        <dbReference type="EMBL" id="EME79530.1"/>
    </source>
</evidence>
<gene>
    <name evidence="2" type="ORF">MYCFIDRAFT_79412</name>
</gene>
<dbReference type="GeneID" id="19341585"/>
<accession>M2YP43</accession>
<dbReference type="KEGG" id="pfj:MYCFIDRAFT_79412"/>